<gene>
    <name evidence="1" type="ORF">N3K66_001300</name>
</gene>
<sequence>MKASFLSLTLVAGLAAAQDLGDIPSCAQDCVKEYVGSGKIADCGPLDIKCICGNSDFISGISCCLEDACDDSGLEDAISFAKDICSGSGVDVPDSPQCNASKTTSASSDETSETASSDSNSDDDNDSAADIVTGGVVGAVAAMLFAL</sequence>
<evidence type="ECO:0000313" key="1">
    <source>
        <dbReference type="EMBL" id="KAI9904771.1"/>
    </source>
</evidence>
<name>A0ACC0VEB9_9HYPO</name>
<comment type="caution">
    <text evidence="1">The sequence shown here is derived from an EMBL/GenBank/DDBJ whole genome shotgun (WGS) entry which is preliminary data.</text>
</comment>
<proteinExistence type="predicted"/>
<keyword evidence="2" id="KW-1185">Reference proteome</keyword>
<organism evidence="1 2">
    <name type="scientific">Trichothecium roseum</name>
    <dbReference type="NCBI Taxonomy" id="47278"/>
    <lineage>
        <taxon>Eukaryota</taxon>
        <taxon>Fungi</taxon>
        <taxon>Dikarya</taxon>
        <taxon>Ascomycota</taxon>
        <taxon>Pezizomycotina</taxon>
        <taxon>Sordariomycetes</taxon>
        <taxon>Hypocreomycetidae</taxon>
        <taxon>Hypocreales</taxon>
        <taxon>Hypocreales incertae sedis</taxon>
        <taxon>Trichothecium</taxon>
    </lineage>
</organism>
<dbReference type="EMBL" id="CM047940">
    <property type="protein sequence ID" value="KAI9904771.1"/>
    <property type="molecule type" value="Genomic_DNA"/>
</dbReference>
<protein>
    <submittedName>
        <fullName evidence="1">Uncharacterized protein</fullName>
    </submittedName>
</protein>
<evidence type="ECO:0000313" key="2">
    <source>
        <dbReference type="Proteomes" id="UP001163324"/>
    </source>
</evidence>
<accession>A0ACC0VEB9</accession>
<dbReference type="Proteomes" id="UP001163324">
    <property type="component" value="Chromosome 1"/>
</dbReference>
<reference evidence="1" key="1">
    <citation type="submission" date="2022-10" db="EMBL/GenBank/DDBJ databases">
        <title>Complete Genome of Trichothecium roseum strain YXFP-22015, a Plant Pathogen Isolated from Citrus.</title>
        <authorList>
            <person name="Wang Y."/>
            <person name="Zhu L."/>
        </authorList>
    </citation>
    <scope>NUCLEOTIDE SEQUENCE</scope>
    <source>
        <strain evidence="1">YXFP-22015</strain>
    </source>
</reference>